<dbReference type="AlphaFoldDB" id="A0A6A3U655"/>
<feature type="compositionally biased region" description="Basic residues" evidence="1">
    <location>
        <begin position="28"/>
        <end position="51"/>
    </location>
</feature>
<proteinExistence type="predicted"/>
<protein>
    <submittedName>
        <fullName evidence="2">Uncharacterized protein</fullName>
    </submittedName>
</protein>
<dbReference type="EMBL" id="QXGA01000465">
    <property type="protein sequence ID" value="KAE9145522.1"/>
    <property type="molecule type" value="Genomic_DNA"/>
</dbReference>
<organism evidence="2 3">
    <name type="scientific">Phytophthora fragariae</name>
    <dbReference type="NCBI Taxonomy" id="53985"/>
    <lineage>
        <taxon>Eukaryota</taxon>
        <taxon>Sar</taxon>
        <taxon>Stramenopiles</taxon>
        <taxon>Oomycota</taxon>
        <taxon>Peronosporomycetes</taxon>
        <taxon>Peronosporales</taxon>
        <taxon>Peronosporaceae</taxon>
        <taxon>Phytophthora</taxon>
    </lineage>
</organism>
<feature type="compositionally biased region" description="Acidic residues" evidence="1">
    <location>
        <begin position="69"/>
        <end position="85"/>
    </location>
</feature>
<name>A0A6A3U655_9STRA</name>
<evidence type="ECO:0000313" key="3">
    <source>
        <dbReference type="Proteomes" id="UP000440732"/>
    </source>
</evidence>
<feature type="region of interest" description="Disordered" evidence="1">
    <location>
        <begin position="17"/>
        <end position="114"/>
    </location>
</feature>
<evidence type="ECO:0000256" key="1">
    <source>
        <dbReference type="SAM" id="MobiDB-lite"/>
    </source>
</evidence>
<dbReference type="Proteomes" id="UP000440732">
    <property type="component" value="Unassembled WGS sequence"/>
</dbReference>
<reference evidence="2 3" key="1">
    <citation type="submission" date="2018-08" db="EMBL/GenBank/DDBJ databases">
        <title>Genomic investigation of the strawberry pathogen Phytophthora fragariae indicates pathogenicity is determined by transcriptional variation in three key races.</title>
        <authorList>
            <person name="Adams T.M."/>
            <person name="Armitage A.D."/>
            <person name="Sobczyk M.K."/>
            <person name="Bates H.J."/>
            <person name="Dunwell J.M."/>
            <person name="Nellist C.F."/>
            <person name="Harrison R.J."/>
        </authorList>
    </citation>
    <scope>NUCLEOTIDE SEQUENCE [LARGE SCALE GENOMIC DNA]</scope>
    <source>
        <strain evidence="2 3">NOV-5</strain>
    </source>
</reference>
<feature type="non-terminal residue" evidence="2">
    <location>
        <position position="146"/>
    </location>
</feature>
<accession>A0A6A3U655</accession>
<evidence type="ECO:0000313" key="2">
    <source>
        <dbReference type="EMBL" id="KAE9145522.1"/>
    </source>
</evidence>
<sequence>MSGPMIMSPSSLDHDAIKSAIEGAAPVPKRKKSVIGRIKKKLSTKLGRRKSMSVASPTPQDLIKREPEIAEVDDSQQQNEEDENNAEAGDKGDLSLEQLSSEPEVDGPSDRMDSVLEFNASLENLETVVDGEYISEAKEEFEQKSS</sequence>
<gene>
    <name evidence="2" type="ORF">PF006_g9623</name>
</gene>
<comment type="caution">
    <text evidence="2">The sequence shown here is derived from an EMBL/GenBank/DDBJ whole genome shotgun (WGS) entry which is preliminary data.</text>
</comment>